<dbReference type="PANTHER" id="PTHR18895:SF74">
    <property type="entry name" value="MTRF1L RELEASE FACTOR GLUTAMINE METHYLTRANSFERASE"/>
    <property type="match status" value="1"/>
</dbReference>
<dbReference type="SUPFAM" id="SSF53335">
    <property type="entry name" value="S-adenosyl-L-methionine-dependent methyltransferases"/>
    <property type="match status" value="2"/>
</dbReference>
<dbReference type="AlphaFoldDB" id="A0AAU8G0X6"/>
<dbReference type="Pfam" id="PF05175">
    <property type="entry name" value="MTS"/>
    <property type="match status" value="1"/>
</dbReference>
<dbReference type="EMBL" id="CP159290">
    <property type="protein sequence ID" value="XCH29379.1"/>
    <property type="molecule type" value="Genomic_DNA"/>
</dbReference>
<dbReference type="PANTHER" id="PTHR18895">
    <property type="entry name" value="HEMK METHYLTRANSFERASE"/>
    <property type="match status" value="1"/>
</dbReference>
<evidence type="ECO:0000259" key="2">
    <source>
        <dbReference type="Pfam" id="PF05175"/>
    </source>
</evidence>
<keyword evidence="3" id="KW-0808">Transferase</keyword>
<reference evidence="3" key="1">
    <citation type="submission" date="2024-06" db="EMBL/GenBank/DDBJ databases">
        <title>Complete genome sequence of the cellulolytic actinobacterium, Cellulosimicrobium ES-005.</title>
        <authorList>
            <person name="Matthews C.T."/>
            <person name="Underwood K.D."/>
            <person name="Ghanchi K.M."/>
            <person name="Fields S.D."/>
            <person name="Gardner S.G."/>
        </authorList>
    </citation>
    <scope>NUCLEOTIDE SEQUENCE</scope>
    <source>
        <strain evidence="3">ES-005</strain>
    </source>
</reference>
<feature type="domain" description="Methyltransferase small" evidence="2">
    <location>
        <begin position="166"/>
        <end position="245"/>
    </location>
</feature>
<feature type="region of interest" description="Disordered" evidence="1">
    <location>
        <begin position="133"/>
        <end position="157"/>
    </location>
</feature>
<proteinExistence type="predicted"/>
<dbReference type="Gene3D" id="1.10.8.10">
    <property type="entry name" value="DNA helicase RuvA subunit, C-terminal domain"/>
    <property type="match status" value="1"/>
</dbReference>
<organism evidence="3">
    <name type="scientific">Cellulosimicrobium sp. ES-005</name>
    <dbReference type="NCBI Taxonomy" id="3163031"/>
    <lineage>
        <taxon>Bacteria</taxon>
        <taxon>Bacillati</taxon>
        <taxon>Actinomycetota</taxon>
        <taxon>Actinomycetes</taxon>
        <taxon>Micrococcales</taxon>
        <taxon>Promicromonosporaceae</taxon>
        <taxon>Cellulosimicrobium</taxon>
    </lineage>
</organism>
<dbReference type="GO" id="GO:0032259">
    <property type="term" value="P:methylation"/>
    <property type="evidence" value="ECO:0007669"/>
    <property type="project" value="UniProtKB-KW"/>
</dbReference>
<keyword evidence="3" id="KW-0489">Methyltransferase</keyword>
<dbReference type="InterPro" id="IPR007848">
    <property type="entry name" value="Small_mtfrase_dom"/>
</dbReference>
<dbReference type="InterPro" id="IPR050320">
    <property type="entry name" value="N5-glutamine_MTase"/>
</dbReference>
<dbReference type="RefSeq" id="WP_353707674.1">
    <property type="nucleotide sequence ID" value="NZ_CP159290.1"/>
</dbReference>
<protein>
    <submittedName>
        <fullName evidence="3">Methyltransferase</fullName>
    </submittedName>
</protein>
<gene>
    <name evidence="3" type="ORF">ABRQ22_17615</name>
</gene>
<evidence type="ECO:0000313" key="3">
    <source>
        <dbReference type="EMBL" id="XCH29379.1"/>
    </source>
</evidence>
<sequence>MDRDQLDDLTARLRAAGCVFAEEEAALLAARADDDAHLDALVARRVAGEPLEHVLGYVDFHGLRVAVDPGVFVPRQRTALLVDEAVALGRRARHLDWLPDGGTGGGTGSVTVGDADGGTGSVTVGDADADGGAVGAGGGAVGNPDGDRDGGPDSGLDRRMVGPAVVVVDLCCGAGALGLATAVGLGGAETVALHASDVDPAAVACAARNVAAVGGSAYEGDLFDPLPPGLRGRVDLLLANVPYVPTAEIPLLPHEARDHEAHVALDGGGDGLDVLRRVAAEAPAWLAPGGHLLTESGERQATGAVDVLERAGLRARVVRDEEIGATIVVGTLPAEA</sequence>
<dbReference type="CDD" id="cd02440">
    <property type="entry name" value="AdoMet_MTases"/>
    <property type="match status" value="1"/>
</dbReference>
<feature type="compositionally biased region" description="Basic and acidic residues" evidence="1">
    <location>
        <begin position="145"/>
        <end position="157"/>
    </location>
</feature>
<evidence type="ECO:0000256" key="1">
    <source>
        <dbReference type="SAM" id="MobiDB-lite"/>
    </source>
</evidence>
<dbReference type="Gene3D" id="3.40.50.150">
    <property type="entry name" value="Vaccinia Virus protein VP39"/>
    <property type="match status" value="1"/>
</dbReference>
<accession>A0AAU8G0X6</accession>
<name>A0AAU8G0X6_9MICO</name>
<dbReference type="InterPro" id="IPR029063">
    <property type="entry name" value="SAM-dependent_MTases_sf"/>
</dbReference>
<dbReference type="GO" id="GO:0008168">
    <property type="term" value="F:methyltransferase activity"/>
    <property type="evidence" value="ECO:0007669"/>
    <property type="project" value="UniProtKB-KW"/>
</dbReference>